<keyword evidence="3" id="KW-1185">Reference proteome</keyword>
<dbReference type="EMBL" id="ASPP01011080">
    <property type="protein sequence ID" value="ETO22048.1"/>
    <property type="molecule type" value="Genomic_DNA"/>
</dbReference>
<evidence type="ECO:0000256" key="1">
    <source>
        <dbReference type="SAM" id="Phobius"/>
    </source>
</evidence>
<dbReference type="AlphaFoldDB" id="X6N7Z8"/>
<sequence>MTVKQILFDTIEHFMKDFSITLPSKQYNIKKQEGTIITNHHNMSEDLQTNLLQSQFQNTVNVASSEVDTPSVTLASLQKQLSALSNEVNYLKAQLATREGDNEEGMMCEMAITNMTMEERLEKAREGWIKNHLERAIDQIKENSLDLEGLDVYQCLAVISAFNNHKAPWTSLMLALMTALVQIGGLLFLILYDGKKIDFRVDTWHTSELPIRFLRSMFKINKKKKKKKEQETREERKHMCYVYVRIRS</sequence>
<comment type="caution">
    <text evidence="2">The sequence shown here is derived from an EMBL/GenBank/DDBJ whole genome shotgun (WGS) entry which is preliminary data.</text>
</comment>
<accession>X6N7Z8</accession>
<evidence type="ECO:0000313" key="2">
    <source>
        <dbReference type="EMBL" id="ETO22048.1"/>
    </source>
</evidence>
<keyword evidence="1" id="KW-0812">Transmembrane</keyword>
<keyword evidence="1" id="KW-1133">Transmembrane helix</keyword>
<proteinExistence type="predicted"/>
<gene>
    <name evidence="2" type="ORF">RFI_15153</name>
</gene>
<evidence type="ECO:0000313" key="3">
    <source>
        <dbReference type="Proteomes" id="UP000023152"/>
    </source>
</evidence>
<protein>
    <submittedName>
        <fullName evidence="2">Uncharacterized protein</fullName>
    </submittedName>
</protein>
<feature type="transmembrane region" description="Helical" evidence="1">
    <location>
        <begin position="169"/>
        <end position="192"/>
    </location>
</feature>
<name>X6N7Z8_RETFI</name>
<organism evidence="2 3">
    <name type="scientific">Reticulomyxa filosa</name>
    <dbReference type="NCBI Taxonomy" id="46433"/>
    <lineage>
        <taxon>Eukaryota</taxon>
        <taxon>Sar</taxon>
        <taxon>Rhizaria</taxon>
        <taxon>Retaria</taxon>
        <taxon>Foraminifera</taxon>
        <taxon>Monothalamids</taxon>
        <taxon>Reticulomyxidae</taxon>
        <taxon>Reticulomyxa</taxon>
    </lineage>
</organism>
<keyword evidence="1" id="KW-0472">Membrane</keyword>
<dbReference type="Proteomes" id="UP000023152">
    <property type="component" value="Unassembled WGS sequence"/>
</dbReference>
<reference evidence="2 3" key="1">
    <citation type="journal article" date="2013" name="Curr. Biol.">
        <title>The Genome of the Foraminiferan Reticulomyxa filosa.</title>
        <authorList>
            <person name="Glockner G."/>
            <person name="Hulsmann N."/>
            <person name="Schleicher M."/>
            <person name="Noegel A.A."/>
            <person name="Eichinger L."/>
            <person name="Gallinger C."/>
            <person name="Pawlowski J."/>
            <person name="Sierra R."/>
            <person name="Euteneuer U."/>
            <person name="Pillet L."/>
            <person name="Moustafa A."/>
            <person name="Platzer M."/>
            <person name="Groth M."/>
            <person name="Szafranski K."/>
            <person name="Schliwa M."/>
        </authorList>
    </citation>
    <scope>NUCLEOTIDE SEQUENCE [LARGE SCALE GENOMIC DNA]</scope>
</reference>